<evidence type="ECO:0000256" key="1">
    <source>
        <dbReference type="SAM" id="Phobius"/>
    </source>
</evidence>
<dbReference type="AlphaFoldDB" id="A0AAD7EV93"/>
<accession>A0AAD7EV93</accession>
<keyword evidence="1" id="KW-0472">Membrane</keyword>
<dbReference type="Proteomes" id="UP001218218">
    <property type="component" value="Unassembled WGS sequence"/>
</dbReference>
<keyword evidence="1" id="KW-1133">Transmembrane helix</keyword>
<evidence type="ECO:0000313" key="3">
    <source>
        <dbReference type="Proteomes" id="UP001218218"/>
    </source>
</evidence>
<sequence length="143" mass="15982">MAPTNIMVTGSTNGQGAGEWVGNLLWWGGVLAGIAVLCVALVWATKEEWVALPSGGYRRVPRYGPHHPWMRRLEHLTECVGAWLVKITRPLTEPSQEEGRWRTCATEGQNEPGRRGRLLGELGIQIKIRGYRFTPTGGEYTLW</sequence>
<gene>
    <name evidence="2" type="ORF">DFH08DRAFT_805894</name>
</gene>
<name>A0AAD7EV93_9AGAR</name>
<keyword evidence="1" id="KW-0812">Transmembrane</keyword>
<protein>
    <submittedName>
        <fullName evidence="2">Uncharacterized protein</fullName>
    </submittedName>
</protein>
<comment type="caution">
    <text evidence="2">The sequence shown here is derived from an EMBL/GenBank/DDBJ whole genome shotgun (WGS) entry which is preliminary data.</text>
</comment>
<evidence type="ECO:0000313" key="2">
    <source>
        <dbReference type="EMBL" id="KAJ7351157.1"/>
    </source>
</evidence>
<keyword evidence="3" id="KW-1185">Reference proteome</keyword>
<dbReference type="EMBL" id="JARIHO010000013">
    <property type="protein sequence ID" value="KAJ7351157.1"/>
    <property type="molecule type" value="Genomic_DNA"/>
</dbReference>
<reference evidence="2" key="1">
    <citation type="submission" date="2023-03" db="EMBL/GenBank/DDBJ databases">
        <title>Massive genome expansion in bonnet fungi (Mycena s.s.) driven by repeated elements and novel gene families across ecological guilds.</title>
        <authorList>
            <consortium name="Lawrence Berkeley National Laboratory"/>
            <person name="Harder C.B."/>
            <person name="Miyauchi S."/>
            <person name="Viragh M."/>
            <person name="Kuo A."/>
            <person name="Thoen E."/>
            <person name="Andreopoulos B."/>
            <person name="Lu D."/>
            <person name="Skrede I."/>
            <person name="Drula E."/>
            <person name="Henrissat B."/>
            <person name="Morin E."/>
            <person name="Kohler A."/>
            <person name="Barry K."/>
            <person name="LaButti K."/>
            <person name="Morin E."/>
            <person name="Salamov A."/>
            <person name="Lipzen A."/>
            <person name="Mereny Z."/>
            <person name="Hegedus B."/>
            <person name="Baldrian P."/>
            <person name="Stursova M."/>
            <person name="Weitz H."/>
            <person name="Taylor A."/>
            <person name="Grigoriev I.V."/>
            <person name="Nagy L.G."/>
            <person name="Martin F."/>
            <person name="Kauserud H."/>
        </authorList>
    </citation>
    <scope>NUCLEOTIDE SEQUENCE</scope>
    <source>
        <strain evidence="2">CBHHK002</strain>
    </source>
</reference>
<feature type="transmembrane region" description="Helical" evidence="1">
    <location>
        <begin position="24"/>
        <end position="44"/>
    </location>
</feature>
<proteinExistence type="predicted"/>
<organism evidence="2 3">
    <name type="scientific">Mycena albidolilacea</name>
    <dbReference type="NCBI Taxonomy" id="1033008"/>
    <lineage>
        <taxon>Eukaryota</taxon>
        <taxon>Fungi</taxon>
        <taxon>Dikarya</taxon>
        <taxon>Basidiomycota</taxon>
        <taxon>Agaricomycotina</taxon>
        <taxon>Agaricomycetes</taxon>
        <taxon>Agaricomycetidae</taxon>
        <taxon>Agaricales</taxon>
        <taxon>Marasmiineae</taxon>
        <taxon>Mycenaceae</taxon>
        <taxon>Mycena</taxon>
    </lineage>
</organism>